<sequence length="1209" mass="135748">MLDYLGDRDYDSFGPEEKEHDLLKKKIGYGLFGPPQDIKGYNKEQNETIDLLYNIIISENDQISKWENRVVISIVYNCTEPLDDEKKKRSNQNKDYNPKYDVTPVPIFILRKCKGNRSSCRIFIDHEGRVYTTWNKYLTENKLPECKMILPVLGQYMADKEGRVLLERHESPVCDVGSKVLKGFDIGSAIVGLGSGGVFIAASIPAVVVAPVALIAAGIAAAGVGAYSIGRSSSTIHDRRIHKQSLSFANSESRNAYLSIVASSLGFVGAGANIAVSQLAARSFNIARGAKMAVDTINVANLGASGFNVVNAGFDVLDQWVNENRLPSPLDVLQLGSSILFLGHAVVSFKTTGTIISNLEESVLGKIQKSLRNSHKHIFNRFPNEPYDQNDSPNRKIVVKTLRNISVEEKNGVFTINDQVVRLDEMKSIEKEKITYLTPKSADNSQNHITDIVSVVEDSFKGTDLVEIKKFSLGLLYVFGSTSRAIRNKIIKATAALSAKIMENPINEKFCEMFPEVHTKYYNLFIVVMTHFQQLIDSVEKEYSTRQKNKNTDSADKNSYFTRLNPDRSKRAIEIFNKNLLECFCNWVLDIHNSYQSEKTEKQKRKQDTRKQDTKNQRQKQKSMDENQKPFACTIEGCEMTFTNEDHLNWHHKKHDMVLNLGLAKNVEVADQTPTPTRFIRNCEEVGLFQDLQNVNPFDETFKKAMESAKTGTLHVPEITSNDDTLHTPHIFPHVESTNVKYVDARSDNQSTQSNDFCMDSVPSIQDSGEPGENYDLTIVTDEQVKDNCKNKHVDLKSRLKETIKNKGKTPVVITPVPLEKLKLSANEAPKRGKAVENEDDGISKKQKVDKNVSDDKAKIREMNRAAQLRCRKRKQIKWKKMEEELKLLKNENTKLIQENQNFKHKFYALKELLVQHKSVGAAENSPLLVQIEEILNASVPIVKKASGNLLPTGRHKAIKNKIPITPPIVPVPMMQNAGQTVQKPVLIQVMGSVAQLAVSETVTCASGPSRVESICTKRLTNRAKWRGGTRSELLFCDLVATQKPFALIDPVRRVEGAKTTTAEKKVNFLKVVVFVLHDPVEFTLTTFYFFQNTMRANRPTHAALQLWLILLICSHFTVKAANIPVTTSAPEVASDVRVECNSDEIVVSINTRSGRFNGMIYPRGLSKNSTCMGEWVQRAAPVKYNLPLRGCNTMSTELVSQIGWRTSS</sequence>
<dbReference type="GO" id="GO:0005634">
    <property type="term" value="C:nucleus"/>
    <property type="evidence" value="ECO:0007669"/>
    <property type="project" value="UniProtKB-ARBA"/>
</dbReference>
<name>A0A8J6LGB6_TENMO</name>
<dbReference type="InterPro" id="IPR036236">
    <property type="entry name" value="Znf_C2H2_sf"/>
</dbReference>
<dbReference type="GO" id="GO:0003700">
    <property type="term" value="F:DNA-binding transcription factor activity"/>
    <property type="evidence" value="ECO:0007669"/>
    <property type="project" value="InterPro"/>
</dbReference>
<feature type="coiled-coil region" evidence="2">
    <location>
        <begin position="872"/>
        <end position="906"/>
    </location>
</feature>
<dbReference type="SMART" id="SM00355">
    <property type="entry name" value="ZnF_C2H2"/>
    <property type="match status" value="1"/>
</dbReference>
<dbReference type="InterPro" id="IPR046347">
    <property type="entry name" value="bZIP_sf"/>
</dbReference>
<evidence type="ECO:0000256" key="4">
    <source>
        <dbReference type="SAM" id="Phobius"/>
    </source>
</evidence>
<dbReference type="PROSITE" id="PS50217">
    <property type="entry name" value="BZIP"/>
    <property type="match status" value="1"/>
</dbReference>
<reference evidence="8" key="2">
    <citation type="submission" date="2021-08" db="EMBL/GenBank/DDBJ databases">
        <authorList>
            <person name="Eriksson T."/>
        </authorList>
    </citation>
    <scope>NUCLEOTIDE SEQUENCE</scope>
    <source>
        <strain evidence="8">Stoneville</strain>
        <tissue evidence="8">Whole head</tissue>
    </source>
</reference>
<dbReference type="GO" id="GO:0008270">
    <property type="term" value="F:zinc ion binding"/>
    <property type="evidence" value="ECO:0007669"/>
    <property type="project" value="UniProtKB-KW"/>
</dbReference>
<dbReference type="AlphaFoldDB" id="A0A8J6LGB6"/>
<feature type="compositionally biased region" description="Basic and acidic residues" evidence="3">
    <location>
        <begin position="609"/>
        <end position="628"/>
    </location>
</feature>
<dbReference type="PANTHER" id="PTHR21115">
    <property type="entry name" value="GH06117P-RELATED"/>
    <property type="match status" value="1"/>
</dbReference>
<feature type="domain" description="ZP" evidence="7">
    <location>
        <begin position="1140"/>
        <end position="1209"/>
    </location>
</feature>
<gene>
    <name evidence="8" type="ORF">GEV33_004461</name>
</gene>
<comment type="caution">
    <text evidence="8">The sequence shown here is derived from an EMBL/GenBank/DDBJ whole genome shotgun (WGS) entry which is preliminary data.</text>
</comment>
<keyword evidence="1" id="KW-0479">Metal-binding</keyword>
<dbReference type="InterPro" id="IPR013087">
    <property type="entry name" value="Znf_C2H2_type"/>
</dbReference>
<dbReference type="Pfam" id="PF16013">
    <property type="entry name" value="DUF4781"/>
    <property type="match status" value="1"/>
</dbReference>
<dbReference type="PROSITE" id="PS50157">
    <property type="entry name" value="ZINC_FINGER_C2H2_2"/>
    <property type="match status" value="1"/>
</dbReference>
<feature type="region of interest" description="Disordered" evidence="3">
    <location>
        <begin position="598"/>
        <end position="628"/>
    </location>
</feature>
<keyword evidence="4" id="KW-0812">Transmembrane</keyword>
<evidence type="ECO:0000259" key="5">
    <source>
        <dbReference type="PROSITE" id="PS50157"/>
    </source>
</evidence>
<protein>
    <submittedName>
        <fullName evidence="8">Uncharacterized protein</fullName>
    </submittedName>
</protein>
<evidence type="ECO:0000313" key="9">
    <source>
        <dbReference type="Proteomes" id="UP000719412"/>
    </source>
</evidence>
<evidence type="ECO:0000256" key="2">
    <source>
        <dbReference type="SAM" id="Coils"/>
    </source>
</evidence>
<dbReference type="SUPFAM" id="SSF57959">
    <property type="entry name" value="Leucine zipper domain"/>
    <property type="match status" value="1"/>
</dbReference>
<dbReference type="Gene3D" id="3.30.160.60">
    <property type="entry name" value="Classic Zinc Finger"/>
    <property type="match status" value="1"/>
</dbReference>
<evidence type="ECO:0000256" key="3">
    <source>
        <dbReference type="SAM" id="MobiDB-lite"/>
    </source>
</evidence>
<dbReference type="PANTHER" id="PTHR21115:SF0">
    <property type="entry name" value="GH06117P-RELATED"/>
    <property type="match status" value="1"/>
</dbReference>
<dbReference type="SMART" id="SM00338">
    <property type="entry name" value="BRLZ"/>
    <property type="match status" value="1"/>
</dbReference>
<feature type="transmembrane region" description="Helical" evidence="4">
    <location>
        <begin position="256"/>
        <end position="276"/>
    </location>
</feature>
<dbReference type="InterPro" id="IPR004827">
    <property type="entry name" value="bZIP"/>
</dbReference>
<dbReference type="CDD" id="cd14686">
    <property type="entry name" value="bZIP"/>
    <property type="match status" value="1"/>
</dbReference>
<feature type="domain" description="C2H2-type" evidence="5">
    <location>
        <begin position="631"/>
        <end position="655"/>
    </location>
</feature>
<dbReference type="PROSITE" id="PS51034">
    <property type="entry name" value="ZP_2"/>
    <property type="match status" value="1"/>
</dbReference>
<evidence type="ECO:0000259" key="7">
    <source>
        <dbReference type="PROSITE" id="PS51034"/>
    </source>
</evidence>
<keyword evidence="9" id="KW-1185">Reference proteome</keyword>
<proteinExistence type="predicted"/>
<feature type="domain" description="BZIP" evidence="6">
    <location>
        <begin position="854"/>
        <end position="917"/>
    </location>
</feature>
<dbReference type="Pfam" id="PF00170">
    <property type="entry name" value="bZIP_1"/>
    <property type="match status" value="1"/>
</dbReference>
<dbReference type="InterPro" id="IPR001507">
    <property type="entry name" value="ZP_dom"/>
</dbReference>
<keyword evidence="4" id="KW-1133">Transmembrane helix</keyword>
<keyword evidence="1" id="KW-0862">Zinc</keyword>
<keyword evidence="1" id="KW-0863">Zinc-finger</keyword>
<feature type="transmembrane region" description="Helical" evidence="4">
    <location>
        <begin position="210"/>
        <end position="230"/>
    </location>
</feature>
<keyword evidence="2" id="KW-0175">Coiled coil</keyword>
<dbReference type="SUPFAM" id="SSF57667">
    <property type="entry name" value="beta-beta-alpha zinc fingers"/>
    <property type="match status" value="1"/>
</dbReference>
<evidence type="ECO:0000256" key="1">
    <source>
        <dbReference type="PROSITE-ProRule" id="PRU00042"/>
    </source>
</evidence>
<evidence type="ECO:0000259" key="6">
    <source>
        <dbReference type="PROSITE" id="PS50217"/>
    </source>
</evidence>
<feature type="region of interest" description="Disordered" evidence="3">
    <location>
        <begin position="830"/>
        <end position="854"/>
    </location>
</feature>
<dbReference type="Gene3D" id="1.20.5.170">
    <property type="match status" value="1"/>
</dbReference>
<dbReference type="PROSITE" id="PS00028">
    <property type="entry name" value="ZINC_FINGER_C2H2_1"/>
    <property type="match status" value="1"/>
</dbReference>
<dbReference type="Proteomes" id="UP000719412">
    <property type="component" value="Unassembled WGS sequence"/>
</dbReference>
<keyword evidence="4" id="KW-0472">Membrane</keyword>
<dbReference type="InterPro" id="IPR031962">
    <property type="entry name" value="DUF4781"/>
</dbReference>
<reference evidence="8" key="1">
    <citation type="journal article" date="2020" name="J Insects Food Feed">
        <title>The yellow mealworm (Tenebrio molitor) genome: a resource for the emerging insects as food and feed industry.</title>
        <authorList>
            <person name="Eriksson T."/>
            <person name="Andere A."/>
            <person name="Kelstrup H."/>
            <person name="Emery V."/>
            <person name="Picard C."/>
        </authorList>
    </citation>
    <scope>NUCLEOTIDE SEQUENCE</scope>
    <source>
        <strain evidence="8">Stoneville</strain>
        <tissue evidence="8">Whole head</tissue>
    </source>
</reference>
<dbReference type="EMBL" id="JABDTM020017873">
    <property type="protein sequence ID" value="KAH0818333.1"/>
    <property type="molecule type" value="Genomic_DNA"/>
</dbReference>
<organism evidence="8 9">
    <name type="scientific">Tenebrio molitor</name>
    <name type="common">Yellow mealworm beetle</name>
    <dbReference type="NCBI Taxonomy" id="7067"/>
    <lineage>
        <taxon>Eukaryota</taxon>
        <taxon>Metazoa</taxon>
        <taxon>Ecdysozoa</taxon>
        <taxon>Arthropoda</taxon>
        <taxon>Hexapoda</taxon>
        <taxon>Insecta</taxon>
        <taxon>Pterygota</taxon>
        <taxon>Neoptera</taxon>
        <taxon>Endopterygota</taxon>
        <taxon>Coleoptera</taxon>
        <taxon>Polyphaga</taxon>
        <taxon>Cucujiformia</taxon>
        <taxon>Tenebrionidae</taxon>
        <taxon>Tenebrio</taxon>
    </lineage>
</organism>
<evidence type="ECO:0000313" key="8">
    <source>
        <dbReference type="EMBL" id="KAH0818333.1"/>
    </source>
</evidence>
<feature type="transmembrane region" description="Helical" evidence="4">
    <location>
        <begin position="186"/>
        <end position="204"/>
    </location>
</feature>
<accession>A0A8J6LGB6</accession>